<dbReference type="FunFam" id="3.40.50.300:FF:000251">
    <property type="entry name" value="ABC transporter B family member 19"/>
    <property type="match status" value="1"/>
</dbReference>
<dbReference type="InterPro" id="IPR027417">
    <property type="entry name" value="P-loop_NTPase"/>
</dbReference>
<feature type="transmembrane region" description="Helical" evidence="10">
    <location>
        <begin position="760"/>
        <end position="782"/>
    </location>
</feature>
<dbReference type="InterPro" id="IPR017871">
    <property type="entry name" value="ABC_transporter-like_CS"/>
</dbReference>
<dbReference type="EMBL" id="NHYD01001201">
    <property type="protein sequence ID" value="PPQ91934.1"/>
    <property type="molecule type" value="Genomic_DNA"/>
</dbReference>
<dbReference type="InterPro" id="IPR036640">
    <property type="entry name" value="ABC1_TM_sf"/>
</dbReference>
<keyword evidence="3" id="KW-0813">Transport</keyword>
<dbReference type="SUPFAM" id="SSF52540">
    <property type="entry name" value="P-loop containing nucleoside triphosphate hydrolases"/>
    <property type="match status" value="3"/>
</dbReference>
<dbReference type="OrthoDB" id="6500128at2759"/>
<evidence type="ECO:0000256" key="10">
    <source>
        <dbReference type="SAM" id="Phobius"/>
    </source>
</evidence>
<feature type="transmembrane region" description="Helical" evidence="10">
    <location>
        <begin position="124"/>
        <end position="143"/>
    </location>
</feature>
<dbReference type="FunFam" id="3.40.50.300:FF:000967">
    <property type="entry name" value="ABC multidrug transporter mdr4"/>
    <property type="match status" value="1"/>
</dbReference>
<evidence type="ECO:0000256" key="8">
    <source>
        <dbReference type="ARBA" id="ARBA00022989"/>
    </source>
</evidence>
<dbReference type="GO" id="GO:0090374">
    <property type="term" value="P:oligopeptide export from mitochondrion"/>
    <property type="evidence" value="ECO:0007669"/>
    <property type="project" value="TreeGrafter"/>
</dbReference>
<dbReference type="PROSITE" id="PS50929">
    <property type="entry name" value="ABC_TM1F"/>
    <property type="match status" value="2"/>
</dbReference>
<dbReference type="PROSITE" id="PS50893">
    <property type="entry name" value="ABC_TRANSPORTER_2"/>
    <property type="match status" value="2"/>
</dbReference>
<evidence type="ECO:0000256" key="1">
    <source>
        <dbReference type="ARBA" id="ARBA00004141"/>
    </source>
</evidence>
<feature type="transmembrane region" description="Helical" evidence="10">
    <location>
        <begin position="51"/>
        <end position="72"/>
    </location>
</feature>
<dbReference type="InterPro" id="IPR003593">
    <property type="entry name" value="AAA+_ATPase"/>
</dbReference>
<name>A0A409XMG7_PSICY</name>
<organism evidence="13 14">
    <name type="scientific">Psilocybe cyanescens</name>
    <dbReference type="NCBI Taxonomy" id="93625"/>
    <lineage>
        <taxon>Eukaryota</taxon>
        <taxon>Fungi</taxon>
        <taxon>Dikarya</taxon>
        <taxon>Basidiomycota</taxon>
        <taxon>Agaricomycotina</taxon>
        <taxon>Agaricomycetes</taxon>
        <taxon>Agaricomycetidae</taxon>
        <taxon>Agaricales</taxon>
        <taxon>Agaricineae</taxon>
        <taxon>Strophariaceae</taxon>
        <taxon>Psilocybe</taxon>
    </lineage>
</organism>
<feature type="domain" description="ABC transmembrane type-1" evidence="12">
    <location>
        <begin position="1"/>
        <end position="291"/>
    </location>
</feature>
<accession>A0A409XMG7</accession>
<evidence type="ECO:0008006" key="15">
    <source>
        <dbReference type="Google" id="ProtNLM"/>
    </source>
</evidence>
<dbReference type="PROSITE" id="PS00211">
    <property type="entry name" value="ABC_TRANSPORTER_1"/>
    <property type="match status" value="2"/>
</dbReference>
<dbReference type="GO" id="GO:0005743">
    <property type="term" value="C:mitochondrial inner membrane"/>
    <property type="evidence" value="ECO:0007669"/>
    <property type="project" value="TreeGrafter"/>
</dbReference>
<proteinExistence type="inferred from homology"/>
<dbReference type="STRING" id="93625.A0A409XMG7"/>
<dbReference type="GO" id="GO:0016887">
    <property type="term" value="F:ATP hydrolysis activity"/>
    <property type="evidence" value="ECO:0007669"/>
    <property type="project" value="InterPro"/>
</dbReference>
<feature type="domain" description="ABC transporter" evidence="11">
    <location>
        <begin position="326"/>
        <end position="571"/>
    </location>
</feature>
<dbReference type="PANTHER" id="PTHR43394:SF11">
    <property type="entry name" value="ATP-BINDING CASSETTE TRANSPORTER"/>
    <property type="match status" value="1"/>
</dbReference>
<feature type="transmembrane region" description="Helical" evidence="10">
    <location>
        <begin position="872"/>
        <end position="892"/>
    </location>
</feature>
<dbReference type="InterPro" id="IPR003439">
    <property type="entry name" value="ABC_transporter-like_ATP-bd"/>
</dbReference>
<dbReference type="GO" id="GO:0005524">
    <property type="term" value="F:ATP binding"/>
    <property type="evidence" value="ECO:0007669"/>
    <property type="project" value="UniProtKB-KW"/>
</dbReference>
<keyword evidence="5" id="KW-0677">Repeat</keyword>
<dbReference type="InterPro" id="IPR011527">
    <property type="entry name" value="ABC1_TM_dom"/>
</dbReference>
<feature type="transmembrane region" description="Helical" evidence="10">
    <location>
        <begin position="264"/>
        <end position="283"/>
    </location>
</feature>
<evidence type="ECO:0000256" key="6">
    <source>
        <dbReference type="ARBA" id="ARBA00022741"/>
    </source>
</evidence>
<dbReference type="CDD" id="cd18578">
    <property type="entry name" value="ABC_6TM_Pgp_ABCB1_D2_like"/>
    <property type="match status" value="1"/>
</dbReference>
<feature type="domain" description="ABC transmembrane type-1" evidence="12">
    <location>
        <begin position="646"/>
        <end position="933"/>
    </location>
</feature>
<feature type="transmembrane region" description="Helical" evidence="10">
    <location>
        <begin position="688"/>
        <end position="705"/>
    </location>
</feature>
<dbReference type="Gene3D" id="3.40.50.300">
    <property type="entry name" value="P-loop containing nucleotide triphosphate hydrolases"/>
    <property type="match status" value="3"/>
</dbReference>
<evidence type="ECO:0000259" key="12">
    <source>
        <dbReference type="PROSITE" id="PS50929"/>
    </source>
</evidence>
<dbReference type="SMART" id="SM00382">
    <property type="entry name" value="AAA"/>
    <property type="match status" value="2"/>
</dbReference>
<dbReference type="Proteomes" id="UP000283269">
    <property type="component" value="Unassembled WGS sequence"/>
</dbReference>
<dbReference type="CDD" id="cd18577">
    <property type="entry name" value="ABC_6TM_Pgp_ABCB1_D1_like"/>
    <property type="match status" value="1"/>
</dbReference>
<evidence type="ECO:0000313" key="14">
    <source>
        <dbReference type="Proteomes" id="UP000283269"/>
    </source>
</evidence>
<evidence type="ECO:0000256" key="5">
    <source>
        <dbReference type="ARBA" id="ARBA00022737"/>
    </source>
</evidence>
<comment type="caution">
    <text evidence="13">The sequence shown here is derived from an EMBL/GenBank/DDBJ whole genome shotgun (WGS) entry which is preliminary data.</text>
</comment>
<feature type="transmembrane region" description="Helical" evidence="10">
    <location>
        <begin position="149"/>
        <end position="171"/>
    </location>
</feature>
<gene>
    <name evidence="13" type="ORF">CVT25_000977</name>
</gene>
<keyword evidence="7" id="KW-0067">ATP-binding</keyword>
<dbReference type="CDD" id="cd03249">
    <property type="entry name" value="ABC_MTABC3_MDL1_MDL2"/>
    <property type="match status" value="2"/>
</dbReference>
<keyword evidence="8 10" id="KW-1133">Transmembrane helix</keyword>
<evidence type="ECO:0000256" key="7">
    <source>
        <dbReference type="ARBA" id="ARBA00022840"/>
    </source>
</evidence>
<evidence type="ECO:0000313" key="13">
    <source>
        <dbReference type="EMBL" id="PPQ91934.1"/>
    </source>
</evidence>
<evidence type="ECO:0000256" key="9">
    <source>
        <dbReference type="ARBA" id="ARBA00023136"/>
    </source>
</evidence>
<sequence length="1327" mass="144120">MMTLLFGRLTEDFVNFSRAISQTQKNVPGAVDQLGQAASDFRHAAAKNASYLAYIGIGMYVCTYTFMYIWVYTGEVNAKRIRERYLQAVLRQDIAFFDGVGPGEVATRIQTDTHLVQLGMSEKVALVANAAGAFVGGFALAYARSWRLALALTSILPCIAISGAVITIFNVKFKQHALKHAAEGGSLAEEVISTVRTAQAFGTQRILTGIYNGHMDKALKIDMKAAIFQAAGLGAFFFVLYSAYGLAFSFGTTLVNSNNISGGQAINVLLSILVGSMSLAMLADEMQAISNGRSAAAKLFETIERVPDIDSANPGGSKPLKVEGEIVLENVHFSYPSRPSIQVTKGLSITFEAGKTSALVGASGSGKSTIVSLVERFYDPTHGSVKLDDHNLKDLNLKWLRSQMGLVSQEPTLFGTTIKQNVGYGLLGTKYEDAPQEEKDVLIRDACIKANADGFISQLPLGYDTLVGERGLLLSGGQKQRVAIARAIVSDPRILLLDEATSALDTQSEGIVQDALDKAAKGRTTITIAHRLSTVKDADVIFVMDDGHVLESGTHIDLLQKGGAYTRLVEAQRLRDGGNALNPETKGDTDVHRNIPLDSKHTNVSFASEVEQGVVNTPNKPEKDHSLWYIFRRMAPLCRNQWYNYAMAAVLACIYGMVYPAFGIVFAKGINLFSLENKADRRFQADRTALWLFIIAIIAGFAISIQNKLFAEAAAHLTAQLRTRSFKAILRQDVGFFDEDENSTGGLISRLSQNPQKFEGLAGITLGVFIQTTATVVAGSILGLVFVWQIGLVGIACTPALIAVGYVRLIVIVQKDKKNRKAHEDSAQLACEAAGSIRTVAALGWEDDCLRMYSQSLEEPLRKSNITAIWSGMLYALSQALSFFVIALVFWYGSVLVSREDCSLFHFFIGLMSTTFSAIQAGNVLSYVPDVSAATGAGSDIVKLLDKVPEVDAESKDGIVIQERAIQGHIRFEGVHFRYPTRPTVRVLRGLSLEVQPGTYIALVGASGSGKSTAIQLLERFYDPLAGEIYLDGQKINELNVQEYRKHLALVSQEPTLYSGSVKFNILLGAIKPHSEVSQEEIESACRNANILEFVQGLPQGFDTEVGGKGTQLSGGQKQRIAIARALLRNPKILLLDEATSALDSSSEKIVQAALDQAARGRTTIAIAHRLSTIQNADRMYVWYKIRCIQCCSCLPVLHQSHNFVLELEYPDLKNFSPRTVLFLLYYLSLNMKLTVSAAFLSLTGLVSASSIASRQSCPQASRFANLFVSPTTVSAGALSSAKFTTGFDTEVGGKGLQPSGGQKQRIAIARALLRNPRVLLLDEICI</sequence>
<comment type="subcellular location">
    <subcellularLocation>
        <location evidence="1">Membrane</location>
        <topology evidence="1">Multi-pass membrane protein</topology>
    </subcellularLocation>
</comment>
<keyword evidence="6" id="KW-0547">Nucleotide-binding</keyword>
<dbReference type="GO" id="GO:0015421">
    <property type="term" value="F:ABC-type oligopeptide transporter activity"/>
    <property type="evidence" value="ECO:0007669"/>
    <property type="project" value="TreeGrafter"/>
</dbReference>
<evidence type="ECO:0000259" key="11">
    <source>
        <dbReference type="PROSITE" id="PS50893"/>
    </source>
</evidence>
<reference evidence="13 14" key="1">
    <citation type="journal article" date="2018" name="Evol. Lett.">
        <title>Horizontal gene cluster transfer increased hallucinogenic mushroom diversity.</title>
        <authorList>
            <person name="Reynolds H.T."/>
            <person name="Vijayakumar V."/>
            <person name="Gluck-Thaler E."/>
            <person name="Korotkin H.B."/>
            <person name="Matheny P.B."/>
            <person name="Slot J.C."/>
        </authorList>
    </citation>
    <scope>NUCLEOTIDE SEQUENCE [LARGE SCALE GENOMIC DNA]</scope>
    <source>
        <strain evidence="13 14">2631</strain>
    </source>
</reference>
<feature type="domain" description="ABC transporter" evidence="11">
    <location>
        <begin position="970"/>
        <end position="1210"/>
    </location>
</feature>
<dbReference type="Gene3D" id="1.20.1560.10">
    <property type="entry name" value="ABC transporter type 1, transmembrane domain"/>
    <property type="match status" value="2"/>
</dbReference>
<evidence type="ECO:0000256" key="3">
    <source>
        <dbReference type="ARBA" id="ARBA00022448"/>
    </source>
</evidence>
<dbReference type="Pfam" id="PF00664">
    <property type="entry name" value="ABC_membrane"/>
    <property type="match status" value="2"/>
</dbReference>
<evidence type="ECO:0000256" key="2">
    <source>
        <dbReference type="ARBA" id="ARBA00007577"/>
    </source>
</evidence>
<evidence type="ECO:0000256" key="4">
    <source>
        <dbReference type="ARBA" id="ARBA00022692"/>
    </source>
</evidence>
<dbReference type="FunCoup" id="A0A409XMG7">
    <property type="interactions" value="18"/>
</dbReference>
<keyword evidence="4 10" id="KW-0812">Transmembrane</keyword>
<feature type="transmembrane region" description="Helical" evidence="10">
    <location>
        <begin position="788"/>
        <end position="811"/>
    </location>
</feature>
<dbReference type="InterPro" id="IPR039421">
    <property type="entry name" value="Type_1_exporter"/>
</dbReference>
<feature type="transmembrane region" description="Helical" evidence="10">
    <location>
        <begin position="225"/>
        <end position="244"/>
    </location>
</feature>
<dbReference type="InParanoid" id="A0A409XMG7"/>
<comment type="similarity">
    <text evidence="2">Belongs to the ABC transporter superfamily. ABCB family. Multidrug resistance exporter (TC 3.A.1.201) subfamily.</text>
</comment>
<dbReference type="PANTHER" id="PTHR43394">
    <property type="entry name" value="ATP-DEPENDENT PERMEASE MDL1, MITOCHONDRIAL"/>
    <property type="match status" value="1"/>
</dbReference>
<keyword evidence="14" id="KW-1185">Reference proteome</keyword>
<dbReference type="Pfam" id="PF00005">
    <property type="entry name" value="ABC_tran"/>
    <property type="match status" value="3"/>
</dbReference>
<protein>
    <recommendedName>
        <fullName evidence="15">P-loop containing nucleoside triphosphate hydrolase protein</fullName>
    </recommendedName>
</protein>
<keyword evidence="9 10" id="KW-0472">Membrane</keyword>
<dbReference type="SUPFAM" id="SSF90123">
    <property type="entry name" value="ABC transporter transmembrane region"/>
    <property type="match status" value="2"/>
</dbReference>
<feature type="transmembrane region" description="Helical" evidence="10">
    <location>
        <begin position="642"/>
        <end position="668"/>
    </location>
</feature>